<dbReference type="OrthoDB" id="294251at2759"/>
<name>A0A4U8URW4_STECR</name>
<dbReference type="CDD" id="cd01265">
    <property type="entry name" value="PH_TBC1D2A"/>
    <property type="match status" value="1"/>
</dbReference>
<feature type="coiled-coil region" evidence="1">
    <location>
        <begin position="326"/>
        <end position="360"/>
    </location>
</feature>
<evidence type="ECO:0000313" key="4">
    <source>
        <dbReference type="EMBL" id="TMS35285.1"/>
    </source>
</evidence>
<dbReference type="STRING" id="34508.A0A4U8URW4"/>
<evidence type="ECO:0000313" key="5">
    <source>
        <dbReference type="Proteomes" id="UP000298663"/>
    </source>
</evidence>
<dbReference type="InterPro" id="IPR001849">
    <property type="entry name" value="PH_domain"/>
</dbReference>
<keyword evidence="5" id="KW-1185">Reference proteome</keyword>
<dbReference type="Proteomes" id="UP000298663">
    <property type="component" value="Chromosome X"/>
</dbReference>
<reference evidence="4 5" key="1">
    <citation type="journal article" date="2015" name="Genome Biol.">
        <title>Comparative genomics of Steinernema reveals deeply conserved gene regulatory networks.</title>
        <authorList>
            <person name="Dillman A.R."/>
            <person name="Macchietto M."/>
            <person name="Porter C.F."/>
            <person name="Rogers A."/>
            <person name="Williams B."/>
            <person name="Antoshechkin I."/>
            <person name="Lee M.M."/>
            <person name="Goodwin Z."/>
            <person name="Lu X."/>
            <person name="Lewis E.E."/>
            <person name="Goodrich-Blair H."/>
            <person name="Stock S.P."/>
            <person name="Adams B.J."/>
            <person name="Sternberg P.W."/>
            <person name="Mortazavi A."/>
        </authorList>
    </citation>
    <scope>NUCLEOTIDE SEQUENCE [LARGE SCALE GENOMIC DNA]</scope>
    <source>
        <strain evidence="4 5">ALL</strain>
    </source>
</reference>
<gene>
    <name evidence="4" type="ORF">L596_002720</name>
</gene>
<feature type="domain" description="PH" evidence="3">
    <location>
        <begin position="17"/>
        <end position="114"/>
    </location>
</feature>
<dbReference type="Gene3D" id="2.30.29.30">
    <property type="entry name" value="Pleckstrin-homology domain (PH domain)/Phosphotyrosine-binding domain (PTB)"/>
    <property type="match status" value="1"/>
</dbReference>
<evidence type="ECO:0000256" key="1">
    <source>
        <dbReference type="SAM" id="Coils"/>
    </source>
</evidence>
<dbReference type="EMBL" id="AZBU02000001">
    <property type="protein sequence ID" value="TMS35285.1"/>
    <property type="molecule type" value="Genomic_DNA"/>
</dbReference>
<dbReference type="InterPro" id="IPR011993">
    <property type="entry name" value="PH-like_dom_sf"/>
</dbReference>
<dbReference type="Pfam" id="PF00169">
    <property type="entry name" value="PH"/>
    <property type="match status" value="1"/>
</dbReference>
<sequence length="468" mass="53257">MSTDGSLSASQPNADKPQKLSGYMYRIEQRPIGGPTRKKYWFALSDETPFLYWYKNKTDSNCQGKIPLSGSAFTFDPREKGRFEIHVNNENHILETSDNRARDTWLRQLQNNRRRLYERENVDSISKVEIISQESFSTLKNPLSNRTVPEHAGTEMAQEVEVPGPSDEKNLEEEIYEAMNTMSTFYLDANGELNPRSLELPPPPPPSQDIMRSADEFLSKIKQSDVGEPARKALNKARNSFKFPYFLLGSGGKSCENCKNLVELIEKLKERCYELTDTVSANQDLSNALRSSLLVSTNQRQALEKQLENTLPSEHIQFILNYEGSLTALQLNASEQSREIQTLRRANKELSDRNAELLVSLDAFRDSIRSKEEVILRMTGDNKDTPVGDVSVNHEDLPEGILVDGSDDQMASVHEDTVADLNELRDIAEGYKKQNVFFSQEILDLQKIVQSLEQREATISNWKHIFIV</sequence>
<feature type="region of interest" description="Disordered" evidence="2">
    <location>
        <begin position="1"/>
        <end position="20"/>
    </location>
</feature>
<accession>A0A4U8URW4</accession>
<dbReference type="SUPFAM" id="SSF50729">
    <property type="entry name" value="PH domain-like"/>
    <property type="match status" value="1"/>
</dbReference>
<evidence type="ECO:0000259" key="3">
    <source>
        <dbReference type="PROSITE" id="PS50003"/>
    </source>
</evidence>
<dbReference type="AlphaFoldDB" id="A0A4U8URW4"/>
<feature type="compositionally biased region" description="Polar residues" evidence="2">
    <location>
        <begin position="1"/>
        <end position="13"/>
    </location>
</feature>
<dbReference type="PROSITE" id="PS50003">
    <property type="entry name" value="PH_DOMAIN"/>
    <property type="match status" value="1"/>
</dbReference>
<proteinExistence type="predicted"/>
<evidence type="ECO:0000256" key="2">
    <source>
        <dbReference type="SAM" id="MobiDB-lite"/>
    </source>
</evidence>
<protein>
    <recommendedName>
        <fullName evidence="3">PH domain-containing protein</fullName>
    </recommendedName>
</protein>
<reference evidence="4 5" key="2">
    <citation type="journal article" date="2019" name="G3 (Bethesda)">
        <title>Hybrid Assembly of the Genome of the Entomopathogenic Nematode Steinernema carpocapsae Identifies the X-Chromosome.</title>
        <authorList>
            <person name="Serra L."/>
            <person name="Macchietto M."/>
            <person name="Macias-Munoz A."/>
            <person name="McGill C.J."/>
            <person name="Rodriguez I.M."/>
            <person name="Rodriguez B."/>
            <person name="Murad R."/>
            <person name="Mortazavi A."/>
        </authorList>
    </citation>
    <scope>NUCLEOTIDE SEQUENCE [LARGE SCALE GENOMIC DNA]</scope>
    <source>
        <strain evidence="4 5">ALL</strain>
    </source>
</reference>
<keyword evidence="1" id="KW-0175">Coiled coil</keyword>
<dbReference type="SMART" id="SM00233">
    <property type="entry name" value="PH"/>
    <property type="match status" value="1"/>
</dbReference>
<dbReference type="EMBL" id="CM016762">
    <property type="protein sequence ID" value="TMS35285.1"/>
    <property type="molecule type" value="Genomic_DNA"/>
</dbReference>
<organism evidence="4 5">
    <name type="scientific">Steinernema carpocapsae</name>
    <name type="common">Entomopathogenic nematode</name>
    <dbReference type="NCBI Taxonomy" id="34508"/>
    <lineage>
        <taxon>Eukaryota</taxon>
        <taxon>Metazoa</taxon>
        <taxon>Ecdysozoa</taxon>
        <taxon>Nematoda</taxon>
        <taxon>Chromadorea</taxon>
        <taxon>Rhabditida</taxon>
        <taxon>Tylenchina</taxon>
        <taxon>Panagrolaimomorpha</taxon>
        <taxon>Strongyloidoidea</taxon>
        <taxon>Steinernematidae</taxon>
        <taxon>Steinernema</taxon>
    </lineage>
</organism>
<comment type="caution">
    <text evidence="4">The sequence shown here is derived from an EMBL/GenBank/DDBJ whole genome shotgun (WGS) entry which is preliminary data.</text>
</comment>